<keyword evidence="1" id="KW-0732">Signal</keyword>
<dbReference type="Proteomes" id="UP000032067">
    <property type="component" value="Unassembled WGS sequence"/>
</dbReference>
<evidence type="ECO:0000256" key="1">
    <source>
        <dbReference type="SAM" id="SignalP"/>
    </source>
</evidence>
<comment type="caution">
    <text evidence="2">The sequence shown here is derived from an EMBL/GenBank/DDBJ whole genome shotgun (WGS) entry which is preliminary data.</text>
</comment>
<reference evidence="2 3" key="1">
    <citation type="submission" date="2014-12" db="EMBL/GenBank/DDBJ databases">
        <title>16Stimator: statistical estimation of ribosomal gene copy numbers from draft genome assemblies.</title>
        <authorList>
            <person name="Perisin M.A."/>
            <person name="Vetter M."/>
            <person name="Gilbert J.A."/>
            <person name="Bergelson J."/>
        </authorList>
    </citation>
    <scope>NUCLEOTIDE SEQUENCE [LARGE SCALE GENOMIC DNA]</scope>
    <source>
        <strain evidence="2 3">MEDvA23</strain>
    </source>
</reference>
<sequence length="157" mass="16035">MNTKSLFFALASLSAAIGAHAQGVSFAVADSTGGRQIAGVGIDQAAIYNGINDARGRAQNAQGMAEWAGQTAQSASQVAAAAQGTASYAVGRAADARARADYVAWYNWNYTRAAAISACMATVASPAYCAVVNDSTFPPPEFGAVIHTTRKAPSQSV</sequence>
<organism evidence="2 3">
    <name type="scientific">Variovorax paradoxus</name>
    <dbReference type="NCBI Taxonomy" id="34073"/>
    <lineage>
        <taxon>Bacteria</taxon>
        <taxon>Pseudomonadati</taxon>
        <taxon>Pseudomonadota</taxon>
        <taxon>Betaproteobacteria</taxon>
        <taxon>Burkholderiales</taxon>
        <taxon>Comamonadaceae</taxon>
        <taxon>Variovorax</taxon>
    </lineage>
</organism>
<proteinExistence type="predicted"/>
<dbReference type="OrthoDB" id="9963963at2"/>
<gene>
    <name evidence="2" type="ORF">RT97_29875</name>
</gene>
<name>A0A0D0JVT2_VARPD</name>
<dbReference type="RefSeq" id="WP_042582482.1">
    <property type="nucleotide sequence ID" value="NZ_JXQQ01000119.1"/>
</dbReference>
<feature type="signal peptide" evidence="1">
    <location>
        <begin position="1"/>
        <end position="21"/>
    </location>
</feature>
<evidence type="ECO:0000313" key="2">
    <source>
        <dbReference type="EMBL" id="KIQ17792.1"/>
    </source>
</evidence>
<accession>A0A0D0JVT2</accession>
<protein>
    <submittedName>
        <fullName evidence="2">Uncharacterized protein</fullName>
    </submittedName>
</protein>
<feature type="chain" id="PRO_5002213888" evidence="1">
    <location>
        <begin position="22"/>
        <end position="157"/>
    </location>
</feature>
<dbReference type="AlphaFoldDB" id="A0A0D0JVT2"/>
<evidence type="ECO:0000313" key="3">
    <source>
        <dbReference type="Proteomes" id="UP000032067"/>
    </source>
</evidence>
<dbReference type="EMBL" id="JXQQ01000119">
    <property type="protein sequence ID" value="KIQ17792.1"/>
    <property type="molecule type" value="Genomic_DNA"/>
</dbReference>